<keyword evidence="4 10" id="KW-0132">Cell division</keyword>
<keyword evidence="6 10" id="KW-0229">DNA integration</keyword>
<evidence type="ECO:0000256" key="10">
    <source>
        <dbReference type="HAMAP-Rule" id="MF_01808"/>
    </source>
</evidence>
<feature type="active site" evidence="10">
    <location>
        <position position="249"/>
    </location>
</feature>
<dbReference type="Proteomes" id="UP001500740">
    <property type="component" value="Unassembled WGS sequence"/>
</dbReference>
<evidence type="ECO:0000256" key="9">
    <source>
        <dbReference type="ARBA" id="ARBA00023306"/>
    </source>
</evidence>
<proteinExistence type="inferred from homology"/>
<feature type="active site" evidence="10">
    <location>
        <position position="246"/>
    </location>
</feature>
<dbReference type="InterPro" id="IPR050090">
    <property type="entry name" value="Tyrosine_recombinase_XerCD"/>
</dbReference>
<dbReference type="EMBL" id="BAAACZ010000011">
    <property type="protein sequence ID" value="GAA0461170.1"/>
    <property type="molecule type" value="Genomic_DNA"/>
</dbReference>
<dbReference type="InterPro" id="IPR011931">
    <property type="entry name" value="Recomb_XerC"/>
</dbReference>
<gene>
    <name evidence="10 14" type="primary">xerC</name>
    <name evidence="14" type="ORF">GCM10008935_15740</name>
</gene>
<dbReference type="CDD" id="cd00798">
    <property type="entry name" value="INT_XerDC_C"/>
    <property type="match status" value="1"/>
</dbReference>
<dbReference type="NCBIfam" id="TIGR02224">
    <property type="entry name" value="recomb_XerC"/>
    <property type="match status" value="1"/>
</dbReference>
<feature type="active site" evidence="10">
    <location>
        <position position="272"/>
    </location>
</feature>
<keyword evidence="8 10" id="KW-0233">DNA recombination</keyword>
<evidence type="ECO:0000256" key="7">
    <source>
        <dbReference type="ARBA" id="ARBA00023125"/>
    </source>
</evidence>
<protein>
    <recommendedName>
        <fullName evidence="10 11">Tyrosine recombinase XerC</fullName>
    </recommendedName>
</protein>
<keyword evidence="9 10" id="KW-0131">Cell cycle</keyword>
<dbReference type="InterPro" id="IPR004107">
    <property type="entry name" value="Integrase_SAM-like_N"/>
</dbReference>
<dbReference type="NCBIfam" id="NF001399">
    <property type="entry name" value="PRK00283.1"/>
    <property type="match status" value="1"/>
</dbReference>
<dbReference type="Pfam" id="PF00589">
    <property type="entry name" value="Phage_integrase"/>
    <property type="match status" value="1"/>
</dbReference>
<name>A0ABN0ZWB0_9BACI</name>
<dbReference type="Gene3D" id="1.10.443.10">
    <property type="entry name" value="Intergrase catalytic core"/>
    <property type="match status" value="1"/>
</dbReference>
<evidence type="ECO:0000256" key="6">
    <source>
        <dbReference type="ARBA" id="ARBA00022908"/>
    </source>
</evidence>
<dbReference type="SUPFAM" id="SSF56349">
    <property type="entry name" value="DNA breaking-rejoining enzymes"/>
    <property type="match status" value="1"/>
</dbReference>
<feature type="domain" description="Core-binding (CB)" evidence="13">
    <location>
        <begin position="1"/>
        <end position="87"/>
    </location>
</feature>
<dbReference type="InterPro" id="IPR011010">
    <property type="entry name" value="DNA_brk_join_enz"/>
</dbReference>
<dbReference type="InterPro" id="IPR023009">
    <property type="entry name" value="Tyrosine_recombinase_XerC/XerD"/>
</dbReference>
<keyword evidence="7 10" id="KW-0238">DNA-binding</keyword>
<dbReference type="InterPro" id="IPR044068">
    <property type="entry name" value="CB"/>
</dbReference>
<dbReference type="PROSITE" id="PS51898">
    <property type="entry name" value="TYR_RECOMBINASE"/>
    <property type="match status" value="1"/>
</dbReference>
<dbReference type="RefSeq" id="WP_343782922.1">
    <property type="nucleotide sequence ID" value="NZ_BAAACZ010000011.1"/>
</dbReference>
<keyword evidence="15" id="KW-1185">Reference proteome</keyword>
<dbReference type="PROSITE" id="PS51900">
    <property type="entry name" value="CB"/>
    <property type="match status" value="1"/>
</dbReference>
<comment type="subcellular location">
    <subcellularLocation>
        <location evidence="1 10">Cytoplasm</location>
    </subcellularLocation>
</comment>
<feature type="active site" evidence="10">
    <location>
        <position position="172"/>
    </location>
</feature>
<evidence type="ECO:0000256" key="4">
    <source>
        <dbReference type="ARBA" id="ARBA00022618"/>
    </source>
</evidence>
<evidence type="ECO:0000256" key="11">
    <source>
        <dbReference type="NCBIfam" id="TIGR02224"/>
    </source>
</evidence>
<sequence length="300" mass="34582">MTNEQLINQYKQFLIVERNAASYTVDHYIADVRQFNQFLTQQVINNFNDVSYSEVRLFLTELYKTGLSRISASRKLSSLRTFYHYLEKEGIVEHNPIQYVSMPKKDKKIPQFFYAEELEQLFTIEDCSTPFGQRNQAIIELLYATGVRVSELVKINVSQVDFSLGTILVHGKGNKERFVPFGVYAQDAVKLYLEESRPQLLQKGGEITTDRLLINHRGAPLTDEGVRYILNDMMNRASLTSSIHPHKLRHTFATHLLNAGADMRSVQEMLGHESLSSTQIYTHVTKDYLQNIYKNAHPRA</sequence>
<evidence type="ECO:0000256" key="3">
    <source>
        <dbReference type="ARBA" id="ARBA00022490"/>
    </source>
</evidence>
<evidence type="ECO:0000256" key="5">
    <source>
        <dbReference type="ARBA" id="ARBA00022829"/>
    </source>
</evidence>
<feature type="active site" evidence="10">
    <location>
        <position position="148"/>
    </location>
</feature>
<dbReference type="PANTHER" id="PTHR30349">
    <property type="entry name" value="PHAGE INTEGRASE-RELATED"/>
    <property type="match status" value="1"/>
</dbReference>
<dbReference type="InterPro" id="IPR002104">
    <property type="entry name" value="Integrase_catalytic"/>
</dbReference>
<comment type="subunit">
    <text evidence="10">Forms a cyclic heterotetrameric complex composed of two molecules of XerC and two molecules of XerD.</text>
</comment>
<dbReference type="Pfam" id="PF02899">
    <property type="entry name" value="Phage_int_SAM_1"/>
    <property type="match status" value="1"/>
</dbReference>
<dbReference type="Gene3D" id="1.10.150.130">
    <property type="match status" value="1"/>
</dbReference>
<dbReference type="InterPro" id="IPR010998">
    <property type="entry name" value="Integrase_recombinase_N"/>
</dbReference>
<feature type="domain" description="Tyr recombinase" evidence="12">
    <location>
        <begin position="108"/>
        <end position="294"/>
    </location>
</feature>
<dbReference type="PANTHER" id="PTHR30349:SF77">
    <property type="entry name" value="TYROSINE RECOMBINASE XERC"/>
    <property type="match status" value="1"/>
</dbReference>
<comment type="similarity">
    <text evidence="2 10">Belongs to the 'phage' integrase family. XerC subfamily.</text>
</comment>
<keyword evidence="3 10" id="KW-0963">Cytoplasm</keyword>
<comment type="function">
    <text evidence="10">Site-specific tyrosine recombinase, which acts by catalyzing the cutting and rejoining of the recombining DNA molecules. The XerC-XerD complex is essential to convert dimers of the bacterial chromosome into monomers to permit their segregation at cell division. It also contributes to the segregational stability of plasmids.</text>
</comment>
<reference evidence="14 15" key="1">
    <citation type="journal article" date="2019" name="Int. J. Syst. Evol. Microbiol.">
        <title>The Global Catalogue of Microorganisms (GCM) 10K type strain sequencing project: providing services to taxonomists for standard genome sequencing and annotation.</title>
        <authorList>
            <consortium name="The Broad Institute Genomics Platform"/>
            <consortium name="The Broad Institute Genome Sequencing Center for Infectious Disease"/>
            <person name="Wu L."/>
            <person name="Ma J."/>
        </authorList>
    </citation>
    <scope>NUCLEOTIDE SEQUENCE [LARGE SCALE GENOMIC DNA]</scope>
    <source>
        <strain evidence="14 15">JCM 14193</strain>
    </source>
</reference>
<evidence type="ECO:0000259" key="13">
    <source>
        <dbReference type="PROSITE" id="PS51900"/>
    </source>
</evidence>
<dbReference type="InterPro" id="IPR013762">
    <property type="entry name" value="Integrase-like_cat_sf"/>
</dbReference>
<comment type="caution">
    <text evidence="14">The sequence shown here is derived from an EMBL/GenBank/DDBJ whole genome shotgun (WGS) entry which is preliminary data.</text>
</comment>
<evidence type="ECO:0000256" key="1">
    <source>
        <dbReference type="ARBA" id="ARBA00004496"/>
    </source>
</evidence>
<accession>A0ABN0ZWB0</accession>
<dbReference type="HAMAP" id="MF_01808">
    <property type="entry name" value="Recomb_XerC_XerD"/>
    <property type="match status" value="1"/>
</dbReference>
<evidence type="ECO:0000313" key="15">
    <source>
        <dbReference type="Proteomes" id="UP001500740"/>
    </source>
</evidence>
<evidence type="ECO:0000259" key="12">
    <source>
        <dbReference type="PROSITE" id="PS51898"/>
    </source>
</evidence>
<evidence type="ECO:0000256" key="2">
    <source>
        <dbReference type="ARBA" id="ARBA00006657"/>
    </source>
</evidence>
<keyword evidence="5 10" id="KW-0159">Chromosome partition</keyword>
<feature type="active site" description="O-(3'-phospho-DNA)-tyrosine intermediate" evidence="10">
    <location>
        <position position="281"/>
    </location>
</feature>
<evidence type="ECO:0000256" key="8">
    <source>
        <dbReference type="ARBA" id="ARBA00023172"/>
    </source>
</evidence>
<organism evidence="14 15">
    <name type="scientific">Alkalibacillus silvisoli</name>
    <dbReference type="NCBI Taxonomy" id="392823"/>
    <lineage>
        <taxon>Bacteria</taxon>
        <taxon>Bacillati</taxon>
        <taxon>Bacillota</taxon>
        <taxon>Bacilli</taxon>
        <taxon>Bacillales</taxon>
        <taxon>Bacillaceae</taxon>
        <taxon>Alkalibacillus</taxon>
    </lineage>
</organism>
<evidence type="ECO:0000313" key="14">
    <source>
        <dbReference type="EMBL" id="GAA0461170.1"/>
    </source>
</evidence>